<dbReference type="GO" id="GO:0045041">
    <property type="term" value="P:protein import into mitochondrial intermembrane space"/>
    <property type="evidence" value="ECO:0007669"/>
    <property type="project" value="InterPro"/>
</dbReference>
<keyword evidence="8" id="KW-0653">Protein transport</keyword>
<dbReference type="GO" id="GO:0015035">
    <property type="term" value="F:protein-disulfide reductase activity"/>
    <property type="evidence" value="ECO:0007669"/>
    <property type="project" value="InterPro"/>
</dbReference>
<dbReference type="EMBL" id="NPHW01002294">
    <property type="protein sequence ID" value="OXV11786.1"/>
    <property type="molecule type" value="Genomic_DNA"/>
</dbReference>
<evidence type="ECO:0000256" key="3">
    <source>
        <dbReference type="ARBA" id="ARBA00004164"/>
    </source>
</evidence>
<comment type="subcellular location">
    <subcellularLocation>
        <location evidence="3">Mitochondrion inner membrane</location>
        <topology evidence="3">Single-pass type II membrane protein</topology>
        <orientation evidence="3">Intermembrane side</orientation>
    </subcellularLocation>
</comment>
<evidence type="ECO:0000256" key="2">
    <source>
        <dbReference type="ARBA" id="ARBA00001973"/>
    </source>
</evidence>
<keyword evidence="15" id="KW-0472">Membrane</keyword>
<evidence type="ECO:0000256" key="1">
    <source>
        <dbReference type="ARBA" id="ARBA00001947"/>
    </source>
</evidence>
<dbReference type="Proteomes" id="UP000243515">
    <property type="component" value="Unassembled WGS sequence"/>
</dbReference>
<proteinExistence type="predicted"/>
<keyword evidence="11" id="KW-1133">Transmembrane helix</keyword>
<evidence type="ECO:0000256" key="16">
    <source>
        <dbReference type="ARBA" id="ARBA00023157"/>
    </source>
</evidence>
<sequence length="166" mass="18566">MSVEDLTGQAEEEGAFNPETGEINWDCPCLGGMAHGPCGEEFKEAFSCFVFSNEEPKGIGCIDRFRAMQDCFRKHPDIYGSELEEDEIDAQLEEQIAAAADDHHPAPVSHPESTSVSEMEASSELVEKQTAQQLTKYQQWKYHPMMIICVVMEATTWTNLEILVTS</sequence>
<keyword evidence="16" id="KW-1015">Disulfide bond</keyword>
<gene>
    <name evidence="21" type="ORF">Egran_00454</name>
</gene>
<dbReference type="InterPro" id="IPR039289">
    <property type="entry name" value="CHCHD4"/>
</dbReference>
<dbReference type="Gene3D" id="1.10.287.2900">
    <property type="match status" value="1"/>
</dbReference>
<comment type="cofactor">
    <cofactor evidence="1">
        <name>Zn(2+)</name>
        <dbReference type="ChEBI" id="CHEBI:29105"/>
    </cofactor>
</comment>
<keyword evidence="22" id="KW-1185">Reference proteome</keyword>
<evidence type="ECO:0000256" key="18">
    <source>
        <dbReference type="ARBA" id="ARBA00024980"/>
    </source>
</evidence>
<evidence type="ECO:0000256" key="14">
    <source>
        <dbReference type="ARBA" id="ARBA00023128"/>
    </source>
</evidence>
<evidence type="ECO:0000256" key="12">
    <source>
        <dbReference type="ARBA" id="ARBA00023002"/>
    </source>
</evidence>
<comment type="caution">
    <text evidence="21">The sequence shown here is derived from an EMBL/GenBank/DDBJ whole genome shotgun (WGS) entry which is preliminary data.</text>
</comment>
<organism evidence="21 22">
    <name type="scientific">Elaphomyces granulatus</name>
    <dbReference type="NCBI Taxonomy" id="519963"/>
    <lineage>
        <taxon>Eukaryota</taxon>
        <taxon>Fungi</taxon>
        <taxon>Dikarya</taxon>
        <taxon>Ascomycota</taxon>
        <taxon>Pezizomycotina</taxon>
        <taxon>Eurotiomycetes</taxon>
        <taxon>Eurotiomycetidae</taxon>
        <taxon>Eurotiales</taxon>
        <taxon>Elaphomycetaceae</taxon>
        <taxon>Elaphomyces</taxon>
    </lineage>
</organism>
<keyword evidence="7" id="KW-0999">Mitochondrion inner membrane</keyword>
<dbReference type="PANTHER" id="PTHR21622:SF0">
    <property type="entry name" value="COILED-COIL-HELIX-COILED-COIL-HELIX DOMAIN CONTAINING 4"/>
    <property type="match status" value="1"/>
</dbReference>
<evidence type="ECO:0000256" key="8">
    <source>
        <dbReference type="ARBA" id="ARBA00022927"/>
    </source>
</evidence>
<dbReference type="OrthoDB" id="27832at2759"/>
<keyword evidence="14" id="KW-0496">Mitochondrion</keyword>
<keyword evidence="10" id="KW-0735">Signal-anchor</keyword>
<evidence type="ECO:0000256" key="17">
    <source>
        <dbReference type="ARBA" id="ARBA00023284"/>
    </source>
</evidence>
<evidence type="ECO:0000256" key="13">
    <source>
        <dbReference type="ARBA" id="ARBA00023010"/>
    </source>
</evidence>
<evidence type="ECO:0000313" key="21">
    <source>
        <dbReference type="EMBL" id="OXV11786.1"/>
    </source>
</evidence>
<name>A0A232M5Y0_9EURO</name>
<evidence type="ECO:0000256" key="15">
    <source>
        <dbReference type="ARBA" id="ARBA00023136"/>
    </source>
</evidence>
<keyword evidence="17" id="KW-0676">Redox-active center</keyword>
<comment type="function">
    <text evidence="18">Required for the import and folding of small cysteine-containing proteins (small Tim) in the mitochondrial intermembrane space (IMS). Forms a redox cycle with ERV1 that involves a disulfide relay system. Precursor proteins to be imported into the IMS are translocated in their reduced form into the mitochondria. The oxidized form of MIA40 forms a transient intermolecular disulfide bridge with the reduced precursor protein, resulting in oxidation of the precursor protein that now contains an intramolecular disulfide bond and is able to undergo folding in the IMS.</text>
</comment>
<feature type="region of interest" description="Disordered" evidence="20">
    <location>
        <begin position="1"/>
        <end position="21"/>
    </location>
</feature>
<evidence type="ECO:0000256" key="10">
    <source>
        <dbReference type="ARBA" id="ARBA00022968"/>
    </source>
</evidence>
<evidence type="ECO:0000313" key="22">
    <source>
        <dbReference type="Proteomes" id="UP000243515"/>
    </source>
</evidence>
<dbReference type="PANTHER" id="PTHR21622">
    <property type="entry name" value="COILED-COIL-HELIX-COILED-COIL-HELIX DOMAIN CONTAINING 4"/>
    <property type="match status" value="1"/>
</dbReference>
<evidence type="ECO:0000256" key="4">
    <source>
        <dbReference type="ARBA" id="ARBA00013714"/>
    </source>
</evidence>
<evidence type="ECO:0000256" key="6">
    <source>
        <dbReference type="ARBA" id="ARBA00022692"/>
    </source>
</evidence>
<comment type="cofactor">
    <cofactor evidence="2">
        <name>Cu(2+)</name>
        <dbReference type="ChEBI" id="CHEBI:29036"/>
    </cofactor>
</comment>
<accession>A0A232M5Y0</accession>
<evidence type="ECO:0000256" key="20">
    <source>
        <dbReference type="SAM" id="MobiDB-lite"/>
    </source>
</evidence>
<evidence type="ECO:0000256" key="9">
    <source>
        <dbReference type="ARBA" id="ARBA00022946"/>
    </source>
</evidence>
<evidence type="ECO:0000256" key="19">
    <source>
        <dbReference type="ARBA" id="ARBA00033150"/>
    </source>
</evidence>
<evidence type="ECO:0000256" key="5">
    <source>
        <dbReference type="ARBA" id="ARBA00022448"/>
    </source>
</evidence>
<evidence type="ECO:0000256" key="7">
    <source>
        <dbReference type="ARBA" id="ARBA00022792"/>
    </source>
</evidence>
<dbReference type="GO" id="GO:0005758">
    <property type="term" value="C:mitochondrial intermembrane space"/>
    <property type="evidence" value="ECO:0007669"/>
    <property type="project" value="TreeGrafter"/>
</dbReference>
<keyword evidence="13" id="KW-0811">Translocation</keyword>
<dbReference type="FunFam" id="1.10.287.2900:FF:000002">
    <property type="entry name" value="Mitochondrial intermembrane space import and assembly protein"/>
    <property type="match status" value="1"/>
</dbReference>
<dbReference type="AlphaFoldDB" id="A0A232M5Y0"/>
<evidence type="ECO:0000256" key="11">
    <source>
        <dbReference type="ARBA" id="ARBA00022989"/>
    </source>
</evidence>
<protein>
    <recommendedName>
        <fullName evidence="4">Mitochondrial intermembrane space import and assembly protein 40</fullName>
    </recommendedName>
    <alternativeName>
        <fullName evidence="19">Mitochondrial import inner membrane translocase TIM40</fullName>
    </alternativeName>
</protein>
<keyword evidence="5" id="KW-0813">Transport</keyword>
<dbReference type="PROSITE" id="PS51808">
    <property type="entry name" value="CHCH"/>
    <property type="match status" value="1"/>
</dbReference>
<dbReference type="GO" id="GO:0005743">
    <property type="term" value="C:mitochondrial inner membrane"/>
    <property type="evidence" value="ECO:0007669"/>
    <property type="project" value="UniProtKB-SubCell"/>
</dbReference>
<reference evidence="21 22" key="1">
    <citation type="journal article" date="2015" name="Environ. Microbiol.">
        <title>Metagenome sequence of Elaphomyces granulatus from sporocarp tissue reveals Ascomycota ectomycorrhizal fingerprints of genome expansion and a Proteobacteria-rich microbiome.</title>
        <authorList>
            <person name="Quandt C.A."/>
            <person name="Kohler A."/>
            <person name="Hesse C.N."/>
            <person name="Sharpton T.J."/>
            <person name="Martin F."/>
            <person name="Spatafora J.W."/>
        </authorList>
    </citation>
    <scope>NUCLEOTIDE SEQUENCE [LARGE SCALE GENOMIC DNA]</scope>
    <source>
        <strain evidence="21 22">OSC145934</strain>
    </source>
</reference>
<keyword evidence="6" id="KW-0812">Transmembrane</keyword>
<keyword evidence="9" id="KW-0809">Transit peptide</keyword>
<keyword evidence="12" id="KW-0560">Oxidoreductase</keyword>